<reference evidence="1 2" key="1">
    <citation type="submission" date="2020-09" db="EMBL/GenBank/DDBJ databases">
        <title>Complete, closed and curated genome sequences of Photobacterium damselae subsp. piscicida isolates from Australia indicate localised evolution and additional plasmid-borne pathogenicity mechanisms.</title>
        <authorList>
            <person name="Baseggio L."/>
            <person name="Silayeva O."/>
            <person name="Buller N."/>
            <person name="Landos M."/>
            <person name="Engelstaedter J."/>
            <person name="Barnes A.C."/>
        </authorList>
    </citation>
    <scope>NUCLEOTIDE SEQUENCE [LARGE SCALE GENOMIC DNA]</scope>
    <source>
        <strain evidence="1 2">AS-16-0540-1</strain>
    </source>
</reference>
<dbReference type="InterPro" id="IPR006118">
    <property type="entry name" value="Recombinase_CS"/>
</dbReference>
<dbReference type="Pfam" id="PF13408">
    <property type="entry name" value="Zn_ribbon_recom"/>
    <property type="match status" value="1"/>
</dbReference>
<dbReference type="SMART" id="SM00857">
    <property type="entry name" value="Resolvase"/>
    <property type="match status" value="1"/>
</dbReference>
<protein>
    <submittedName>
        <fullName evidence="1">Recombinase family protein</fullName>
    </submittedName>
</protein>
<dbReference type="InterPro" id="IPR025827">
    <property type="entry name" value="Zn_ribbon_recom_dom"/>
</dbReference>
<dbReference type="PROSITE" id="PS00397">
    <property type="entry name" value="RECOMBINASES_1"/>
    <property type="match status" value="1"/>
</dbReference>
<dbReference type="SUPFAM" id="SSF53041">
    <property type="entry name" value="Resolvase-like"/>
    <property type="match status" value="1"/>
</dbReference>
<dbReference type="GO" id="GO:0003677">
    <property type="term" value="F:DNA binding"/>
    <property type="evidence" value="ECO:0007669"/>
    <property type="project" value="InterPro"/>
</dbReference>
<dbReference type="PROSITE" id="PS51736">
    <property type="entry name" value="RECOMBINASES_3"/>
    <property type="match status" value="1"/>
</dbReference>
<dbReference type="CDD" id="cd00338">
    <property type="entry name" value="Ser_Recombinase"/>
    <property type="match status" value="1"/>
</dbReference>
<dbReference type="PANTHER" id="PTHR30461:SF2">
    <property type="entry name" value="SERINE RECOMBINASE PINE-RELATED"/>
    <property type="match status" value="1"/>
</dbReference>
<accession>A0A1V1VDM5</accession>
<dbReference type="Gene3D" id="3.40.50.1390">
    <property type="entry name" value="Resolvase, N-terminal catalytic domain"/>
    <property type="match status" value="1"/>
</dbReference>
<dbReference type="Pfam" id="PF00239">
    <property type="entry name" value="Resolvase"/>
    <property type="match status" value="1"/>
</dbReference>
<dbReference type="Proteomes" id="UP000516656">
    <property type="component" value="Chromosome 2"/>
</dbReference>
<dbReference type="InterPro" id="IPR050639">
    <property type="entry name" value="SSR_resolvase"/>
</dbReference>
<dbReference type="EMBL" id="CP061855">
    <property type="protein sequence ID" value="QOD58337.1"/>
    <property type="molecule type" value="Genomic_DNA"/>
</dbReference>
<dbReference type="InterPro" id="IPR006119">
    <property type="entry name" value="Resolv_N"/>
</dbReference>
<evidence type="ECO:0000313" key="2">
    <source>
        <dbReference type="Proteomes" id="UP000516656"/>
    </source>
</evidence>
<proteinExistence type="predicted"/>
<dbReference type="PANTHER" id="PTHR30461">
    <property type="entry name" value="DNA-INVERTASE FROM LAMBDOID PROPHAGE"/>
    <property type="match status" value="1"/>
</dbReference>
<dbReference type="AlphaFoldDB" id="A0A1V1VDM5"/>
<evidence type="ECO:0000313" key="1">
    <source>
        <dbReference type="EMBL" id="QOD58337.1"/>
    </source>
</evidence>
<dbReference type="GO" id="GO:0000150">
    <property type="term" value="F:DNA strand exchange activity"/>
    <property type="evidence" value="ECO:0007669"/>
    <property type="project" value="InterPro"/>
</dbReference>
<organism evidence="1 2">
    <name type="scientific">Photobacterium damsela subsp. piscicida</name>
    <name type="common">Pasteurella piscicida</name>
    <dbReference type="NCBI Taxonomy" id="38294"/>
    <lineage>
        <taxon>Bacteria</taxon>
        <taxon>Pseudomonadati</taxon>
        <taxon>Pseudomonadota</taxon>
        <taxon>Gammaproteobacteria</taxon>
        <taxon>Vibrionales</taxon>
        <taxon>Vibrionaceae</taxon>
        <taxon>Photobacterium</taxon>
    </lineage>
</organism>
<name>A0A1V1VDM5_PHODP</name>
<gene>
    <name evidence="1" type="ORF">IC627_21645</name>
</gene>
<sequence>MALIPYARVSSGKQNDGLSLSLQNDNALLEQLALQYGTTVSHLFYQDAGVSSYKGKNASVGELSWLLADIESGLISSGDIIVMRALDRLSRQNLTASEVLYNRIISADVMIHTTIDNHLYKMDDPMSSILATLALKTANEESAKKSHLTNRYASHRIQQAKDGQKLDGHSFDVGIGRHPFWITIDKPTKTVKQHPINWDHAKHMIALALDGYGVSTVMRYAHSVGLELSYSACAKMFNTRAVYGVLEITHQREDHVLTDYYPALCSESEYYQIRAIKDAQTKVSNNQCKQVSILSGIQKLYCGCCGSVLCIARNVTQKTEYYRCANRLVKCYPYIKQEYLDRIVLTAIGEKVLSSQLMDNGHDKTLQGIELELETKVMEYQKQQTFLFDNLDLFDDTMKRLLSAKKQSIKELESKIEQLKLENAQNNAIHNIDLSQYQYALDLYHQHIDCLERYIQGDNELKSEIRHIVSTLVDRITVDSRYMIRIQFKDGSTSYYMLLRRRDGKKVHQRNYARIQIVSDSDYNGLISVYPELDSVTSTESLIDSHTTFLEDVLNPIPLGNVYVKPDTKVEAFFNLLVDDVYEWKRKSIMAAGATCTQWQEYKDSDVSVYEWTKVEVELTTKYYTKRHAD</sequence>
<dbReference type="RefSeq" id="WP_086958791.1">
    <property type="nucleotide sequence ID" value="NZ_BDMQ01000002.1"/>
</dbReference>
<dbReference type="PROSITE" id="PS00398">
    <property type="entry name" value="RECOMBINASES_2"/>
    <property type="match status" value="1"/>
</dbReference>
<dbReference type="InterPro" id="IPR036162">
    <property type="entry name" value="Resolvase-like_N_sf"/>
</dbReference>